<evidence type="ECO:0000256" key="2">
    <source>
        <dbReference type="ARBA" id="ARBA00022552"/>
    </source>
</evidence>
<dbReference type="PANTHER" id="PTHR12595">
    <property type="entry name" value="POS9-ACTIVATING FACTOR FAP7-RELATED"/>
    <property type="match status" value="1"/>
</dbReference>
<protein>
    <submittedName>
        <fullName evidence="7">Adenylate kinase</fullName>
    </submittedName>
</protein>
<dbReference type="GO" id="GO:0004017">
    <property type="term" value="F:AMP kinase activity"/>
    <property type="evidence" value="ECO:0007669"/>
    <property type="project" value="InterPro"/>
</dbReference>
<keyword evidence="5 7" id="KW-0418">Kinase</keyword>
<reference evidence="7" key="1">
    <citation type="submission" date="2014-11" db="EMBL/GenBank/DDBJ databases">
        <authorList>
            <person name="Zhu J."/>
            <person name="Qi W."/>
            <person name="Song R."/>
        </authorList>
    </citation>
    <scope>NUCLEOTIDE SEQUENCE</scope>
</reference>
<organism evidence="7">
    <name type="scientific">uncultured Poseidoniia archaeon</name>
    <dbReference type="NCBI Taxonomy" id="1697135"/>
    <lineage>
        <taxon>Archaea</taxon>
        <taxon>Methanobacteriati</taxon>
        <taxon>Thermoplasmatota</taxon>
        <taxon>Candidatus Poseidoniia</taxon>
        <taxon>environmental samples</taxon>
    </lineage>
</organism>
<keyword evidence="1" id="KW-0690">Ribosome biogenesis</keyword>
<dbReference type="InterPro" id="IPR020618">
    <property type="entry name" value="Adenyl_kinase_AK6"/>
</dbReference>
<dbReference type="GO" id="GO:0006364">
    <property type="term" value="P:rRNA processing"/>
    <property type="evidence" value="ECO:0007669"/>
    <property type="project" value="UniProtKB-KW"/>
</dbReference>
<accession>A0A1B1TFE9</accession>
<dbReference type="GO" id="GO:0005524">
    <property type="term" value="F:ATP binding"/>
    <property type="evidence" value="ECO:0007669"/>
    <property type="project" value="UniProtKB-KW"/>
</dbReference>
<dbReference type="AlphaFoldDB" id="A0A1B1TFE9"/>
<evidence type="ECO:0000313" key="7">
    <source>
        <dbReference type="EMBL" id="ANV81003.1"/>
    </source>
</evidence>
<dbReference type="InterPro" id="IPR027417">
    <property type="entry name" value="P-loop_NTPase"/>
</dbReference>
<keyword evidence="2" id="KW-0698">rRNA processing</keyword>
<keyword evidence="3" id="KW-0808">Transferase</keyword>
<dbReference type="EMBL" id="KP211914">
    <property type="protein sequence ID" value="ANV81003.1"/>
    <property type="molecule type" value="Genomic_DNA"/>
</dbReference>
<dbReference type="GO" id="GO:0016887">
    <property type="term" value="F:ATP hydrolysis activity"/>
    <property type="evidence" value="ECO:0007669"/>
    <property type="project" value="InterPro"/>
</dbReference>
<proteinExistence type="predicted"/>
<sequence>MAVPYRLSLSGSPGSGKSTLAKEFERLGFHVISVEEMAGEYDCIGEIDSEDNARPIDLDKLVDSIEEEWKSNPPEPLIIDGHLSHHLPSDAVVVLRCSPEILKKRMLERGYSESKIRSNCDWEILGSSWNERQGDIPWTEFDTTENDVHSILMSLSLWISDGFKPNDPPSVIDWVSKMED</sequence>
<dbReference type="Gene3D" id="3.40.50.300">
    <property type="entry name" value="P-loop containing nucleotide triphosphate hydrolases"/>
    <property type="match status" value="1"/>
</dbReference>
<evidence type="ECO:0000256" key="1">
    <source>
        <dbReference type="ARBA" id="ARBA00022517"/>
    </source>
</evidence>
<evidence type="ECO:0000256" key="3">
    <source>
        <dbReference type="ARBA" id="ARBA00022679"/>
    </source>
</evidence>
<keyword evidence="6" id="KW-0067">ATP-binding</keyword>
<evidence type="ECO:0000256" key="5">
    <source>
        <dbReference type="ARBA" id="ARBA00022777"/>
    </source>
</evidence>
<evidence type="ECO:0000256" key="6">
    <source>
        <dbReference type="ARBA" id="ARBA00022840"/>
    </source>
</evidence>
<dbReference type="PANTHER" id="PTHR12595:SF0">
    <property type="entry name" value="ADENYLATE KINASE ISOENZYME 6"/>
    <property type="match status" value="1"/>
</dbReference>
<reference evidence="7" key="2">
    <citation type="journal article" date="2015" name="ISME J.">
        <title>A new class of marine Euryarchaeota group II from the Mediterranean deep chlorophyll maximum.</title>
        <authorList>
            <person name="Martin-Cuadrado A.B."/>
            <person name="Garcia-Heredia I."/>
            <person name="Molto A.G."/>
            <person name="Lopez-Ubeda R."/>
            <person name="Kimes N."/>
            <person name="Lopez-Garcia P."/>
            <person name="Moreira D."/>
            <person name="Rodriguez-Valera F."/>
        </authorList>
    </citation>
    <scope>NUCLEOTIDE SEQUENCE</scope>
</reference>
<dbReference type="SUPFAM" id="SSF52540">
    <property type="entry name" value="P-loop containing nucleoside triphosphate hydrolases"/>
    <property type="match status" value="1"/>
</dbReference>
<evidence type="ECO:0000256" key="4">
    <source>
        <dbReference type="ARBA" id="ARBA00022741"/>
    </source>
</evidence>
<dbReference type="Pfam" id="PF13238">
    <property type="entry name" value="AAA_18"/>
    <property type="match status" value="1"/>
</dbReference>
<name>A0A1B1TFE9_9ARCH</name>
<keyword evidence="4" id="KW-0547">Nucleotide-binding</keyword>